<keyword evidence="2 9" id="KW-0813">Transport</keyword>
<keyword evidence="4 9" id="KW-0812">Transmembrane</keyword>
<comment type="subcellular location">
    <subcellularLocation>
        <location evidence="9">Cell membrane</location>
        <topology evidence="9">Single-pass membrane protein</topology>
    </subcellularLocation>
    <subcellularLocation>
        <location evidence="1">Membrane</location>
    </subcellularLocation>
</comment>
<dbReference type="InterPro" id="IPR005807">
    <property type="entry name" value="SecE_bac"/>
</dbReference>
<evidence type="ECO:0000256" key="6">
    <source>
        <dbReference type="ARBA" id="ARBA00022989"/>
    </source>
</evidence>
<keyword evidence="5 9" id="KW-0653">Protein transport</keyword>
<dbReference type="GO" id="GO:0006605">
    <property type="term" value="P:protein targeting"/>
    <property type="evidence" value="ECO:0007669"/>
    <property type="project" value="UniProtKB-UniRule"/>
</dbReference>
<sequence>MGRCPVRDLYSRTSTRISGKTSVRTGIRSMATTNPLQFIQQVRAEVAKIVWPTRREVFLTTIMVFIMATLTAIFFALVDLGIRSGLQALLAAIGNG</sequence>
<dbReference type="GO" id="GO:0008320">
    <property type="term" value="F:protein transmembrane transporter activity"/>
    <property type="evidence" value="ECO:0007669"/>
    <property type="project" value="UniProtKB-UniRule"/>
</dbReference>
<proteinExistence type="inferred from homology"/>
<gene>
    <name evidence="9" type="primary">secE</name>
    <name evidence="10" type="ORF">SAMN04488078_11195</name>
</gene>
<keyword evidence="6 9" id="KW-1133">Transmembrane helix</keyword>
<keyword evidence="8 9" id="KW-0472">Membrane</keyword>
<dbReference type="Pfam" id="PF00584">
    <property type="entry name" value="SecE"/>
    <property type="match status" value="1"/>
</dbReference>
<dbReference type="HAMAP" id="MF_00422">
    <property type="entry name" value="SecE"/>
    <property type="match status" value="1"/>
</dbReference>
<evidence type="ECO:0000256" key="1">
    <source>
        <dbReference type="ARBA" id="ARBA00004370"/>
    </source>
</evidence>
<evidence type="ECO:0000256" key="2">
    <source>
        <dbReference type="ARBA" id="ARBA00022448"/>
    </source>
</evidence>
<accession>A0A239M5H9</accession>
<evidence type="ECO:0000256" key="8">
    <source>
        <dbReference type="ARBA" id="ARBA00023136"/>
    </source>
</evidence>
<dbReference type="NCBIfam" id="TIGR00964">
    <property type="entry name" value="secE_bact"/>
    <property type="match status" value="1"/>
</dbReference>
<keyword evidence="7 9" id="KW-0811">Translocation</keyword>
<feature type="transmembrane region" description="Helical" evidence="9">
    <location>
        <begin position="57"/>
        <end position="78"/>
    </location>
</feature>
<name>A0A239M5H9_9RHOB</name>
<comment type="function">
    <text evidence="9">Essential subunit of the Sec protein translocation channel SecYEG. Clamps together the 2 halves of SecY. May contact the channel plug during translocation.</text>
</comment>
<evidence type="ECO:0000313" key="11">
    <source>
        <dbReference type="Proteomes" id="UP000198440"/>
    </source>
</evidence>
<reference evidence="10 11" key="1">
    <citation type="submission" date="2017-06" db="EMBL/GenBank/DDBJ databases">
        <authorList>
            <person name="Kim H.J."/>
            <person name="Triplett B.A."/>
        </authorList>
    </citation>
    <scope>NUCLEOTIDE SEQUENCE [LARGE SCALE GENOMIC DNA]</scope>
    <source>
        <strain evidence="10 11">DSM 11445</strain>
    </source>
</reference>
<protein>
    <recommendedName>
        <fullName evidence="9">Protein translocase subunit SecE</fullName>
    </recommendedName>
</protein>
<comment type="subunit">
    <text evidence="9">Component of the Sec protein translocase complex. Heterotrimer consisting of SecY, SecE and SecG subunits. The heterotrimers can form oligomers, although 1 heterotrimer is thought to be able to translocate proteins. Interacts with the ribosome. Interacts with SecDF, and other proteins may be involved. Interacts with SecA.</text>
</comment>
<dbReference type="AlphaFoldDB" id="A0A239M5H9"/>
<dbReference type="InterPro" id="IPR038379">
    <property type="entry name" value="SecE_sf"/>
</dbReference>
<dbReference type="PANTHER" id="PTHR33910:SF1">
    <property type="entry name" value="PROTEIN TRANSLOCASE SUBUNIT SECE"/>
    <property type="match status" value="1"/>
</dbReference>
<dbReference type="Proteomes" id="UP000198440">
    <property type="component" value="Unassembled WGS sequence"/>
</dbReference>
<evidence type="ECO:0000256" key="5">
    <source>
        <dbReference type="ARBA" id="ARBA00022927"/>
    </source>
</evidence>
<evidence type="ECO:0000313" key="10">
    <source>
        <dbReference type="EMBL" id="SNT37398.1"/>
    </source>
</evidence>
<dbReference type="GO" id="GO:0005886">
    <property type="term" value="C:plasma membrane"/>
    <property type="evidence" value="ECO:0007669"/>
    <property type="project" value="UniProtKB-SubCell"/>
</dbReference>
<dbReference type="GO" id="GO:0065002">
    <property type="term" value="P:intracellular protein transmembrane transport"/>
    <property type="evidence" value="ECO:0007669"/>
    <property type="project" value="UniProtKB-UniRule"/>
</dbReference>
<evidence type="ECO:0000256" key="4">
    <source>
        <dbReference type="ARBA" id="ARBA00022692"/>
    </source>
</evidence>
<dbReference type="Gene3D" id="1.20.5.1030">
    <property type="entry name" value="Preprotein translocase secy subunit"/>
    <property type="match status" value="1"/>
</dbReference>
<dbReference type="PANTHER" id="PTHR33910">
    <property type="entry name" value="PROTEIN TRANSLOCASE SUBUNIT SECE"/>
    <property type="match status" value="1"/>
</dbReference>
<evidence type="ECO:0000256" key="7">
    <source>
        <dbReference type="ARBA" id="ARBA00023010"/>
    </source>
</evidence>
<dbReference type="GO" id="GO:0043952">
    <property type="term" value="P:protein transport by the Sec complex"/>
    <property type="evidence" value="ECO:0007669"/>
    <property type="project" value="UniProtKB-UniRule"/>
</dbReference>
<evidence type="ECO:0000256" key="3">
    <source>
        <dbReference type="ARBA" id="ARBA00022475"/>
    </source>
</evidence>
<dbReference type="InterPro" id="IPR001901">
    <property type="entry name" value="Translocase_SecE/Sec61-g"/>
</dbReference>
<keyword evidence="3 9" id="KW-1003">Cell membrane</keyword>
<dbReference type="GO" id="GO:0009306">
    <property type="term" value="P:protein secretion"/>
    <property type="evidence" value="ECO:0007669"/>
    <property type="project" value="UniProtKB-UniRule"/>
</dbReference>
<organism evidence="10 11">
    <name type="scientific">Antarctobacter heliothermus</name>
    <dbReference type="NCBI Taxonomy" id="74033"/>
    <lineage>
        <taxon>Bacteria</taxon>
        <taxon>Pseudomonadati</taxon>
        <taxon>Pseudomonadota</taxon>
        <taxon>Alphaproteobacteria</taxon>
        <taxon>Rhodobacterales</taxon>
        <taxon>Roseobacteraceae</taxon>
        <taxon>Antarctobacter</taxon>
    </lineage>
</organism>
<comment type="similarity">
    <text evidence="9">Belongs to the SecE/SEC61-gamma family.</text>
</comment>
<dbReference type="EMBL" id="FZON01000119">
    <property type="protein sequence ID" value="SNT37398.1"/>
    <property type="molecule type" value="Genomic_DNA"/>
</dbReference>
<evidence type="ECO:0000256" key="9">
    <source>
        <dbReference type="HAMAP-Rule" id="MF_00422"/>
    </source>
</evidence>